<organism evidence="2 3">
    <name type="scientific">Botrytis elliptica</name>
    <dbReference type="NCBI Taxonomy" id="278938"/>
    <lineage>
        <taxon>Eukaryota</taxon>
        <taxon>Fungi</taxon>
        <taxon>Dikarya</taxon>
        <taxon>Ascomycota</taxon>
        <taxon>Pezizomycotina</taxon>
        <taxon>Leotiomycetes</taxon>
        <taxon>Helotiales</taxon>
        <taxon>Sclerotiniaceae</taxon>
        <taxon>Botrytis</taxon>
    </lineage>
</organism>
<feature type="compositionally biased region" description="Polar residues" evidence="1">
    <location>
        <begin position="74"/>
        <end position="90"/>
    </location>
</feature>
<dbReference type="AlphaFoldDB" id="A0A4Z1K4V7"/>
<evidence type="ECO:0000313" key="3">
    <source>
        <dbReference type="Proteomes" id="UP000297229"/>
    </source>
</evidence>
<comment type="caution">
    <text evidence="2">The sequence shown here is derived from an EMBL/GenBank/DDBJ whole genome shotgun (WGS) entry which is preliminary data.</text>
</comment>
<sequence length="204" mass="21582">MQHNTKQGLIFLAFLIVCGGGIATAFVLVRNSHNKHPQSGKREMAGMNPYNIYARSLPTNALTSRHSVPERNESTQLPPSHTHHNTSAQSRNRHRSFTPEIKLDNPGSQFVTIPTTTATSANVQSLSAAASSSASSIDIYSSFTVETLSTLSAAAGFQNTAASSSDSSFDAGPVSTTPSSPQPLATTGSRHSHPLVVGPRVDIQ</sequence>
<feature type="compositionally biased region" description="Polar residues" evidence="1">
    <location>
        <begin position="174"/>
        <end position="189"/>
    </location>
</feature>
<name>A0A4Z1K4V7_9HELO</name>
<reference evidence="2 3" key="1">
    <citation type="submission" date="2017-12" db="EMBL/GenBank/DDBJ databases">
        <title>Comparative genomics of Botrytis spp.</title>
        <authorList>
            <person name="Valero-Jimenez C.A."/>
            <person name="Tapia P."/>
            <person name="Veloso J."/>
            <person name="Silva-Moreno E."/>
            <person name="Staats M."/>
            <person name="Valdes J.H."/>
            <person name="Van Kan J.A.L."/>
        </authorList>
    </citation>
    <scope>NUCLEOTIDE SEQUENCE [LARGE SCALE GENOMIC DNA]</scope>
    <source>
        <strain evidence="2 3">Be9601</strain>
    </source>
</reference>
<evidence type="ECO:0000256" key="1">
    <source>
        <dbReference type="SAM" id="MobiDB-lite"/>
    </source>
</evidence>
<protein>
    <submittedName>
        <fullName evidence="2">Uncharacterized protein</fullName>
    </submittedName>
</protein>
<feature type="compositionally biased region" description="Low complexity" evidence="1">
    <location>
        <begin position="161"/>
        <end position="171"/>
    </location>
</feature>
<feature type="region of interest" description="Disordered" evidence="1">
    <location>
        <begin position="161"/>
        <end position="204"/>
    </location>
</feature>
<evidence type="ECO:0000313" key="2">
    <source>
        <dbReference type="EMBL" id="TGO76393.1"/>
    </source>
</evidence>
<proteinExistence type="predicted"/>
<keyword evidence="3" id="KW-1185">Reference proteome</keyword>
<accession>A0A4Z1K4V7</accession>
<gene>
    <name evidence="2" type="ORF">BELL_0158g00130</name>
</gene>
<feature type="region of interest" description="Disordered" evidence="1">
    <location>
        <begin position="63"/>
        <end position="109"/>
    </location>
</feature>
<dbReference type="Proteomes" id="UP000297229">
    <property type="component" value="Unassembled WGS sequence"/>
</dbReference>
<dbReference type="EMBL" id="PQXM01000157">
    <property type="protein sequence ID" value="TGO76393.1"/>
    <property type="molecule type" value="Genomic_DNA"/>
</dbReference>